<evidence type="ECO:0000256" key="1">
    <source>
        <dbReference type="SAM" id="MobiDB-lite"/>
    </source>
</evidence>
<dbReference type="InParanoid" id="C7PVI6"/>
<keyword evidence="3" id="KW-1185">Reference proteome</keyword>
<dbReference type="Gene3D" id="3.40.50.12090">
    <property type="match status" value="1"/>
</dbReference>
<dbReference type="STRING" id="479433.Caci_0390"/>
<proteinExistence type="predicted"/>
<feature type="region of interest" description="Disordered" evidence="1">
    <location>
        <begin position="423"/>
        <end position="442"/>
    </location>
</feature>
<name>C7PVI6_CATAD</name>
<reference evidence="2 3" key="1">
    <citation type="journal article" date="2009" name="Stand. Genomic Sci.">
        <title>Complete genome sequence of Catenulispora acidiphila type strain (ID 139908).</title>
        <authorList>
            <person name="Copeland A."/>
            <person name="Lapidus A."/>
            <person name="Glavina Del Rio T."/>
            <person name="Nolan M."/>
            <person name="Lucas S."/>
            <person name="Chen F."/>
            <person name="Tice H."/>
            <person name="Cheng J.F."/>
            <person name="Bruce D."/>
            <person name="Goodwin L."/>
            <person name="Pitluck S."/>
            <person name="Mikhailova N."/>
            <person name="Pati A."/>
            <person name="Ivanova N."/>
            <person name="Mavromatis K."/>
            <person name="Chen A."/>
            <person name="Palaniappan K."/>
            <person name="Chain P."/>
            <person name="Land M."/>
            <person name="Hauser L."/>
            <person name="Chang Y.J."/>
            <person name="Jeffries C.D."/>
            <person name="Chertkov O."/>
            <person name="Brettin T."/>
            <person name="Detter J.C."/>
            <person name="Han C."/>
            <person name="Ali Z."/>
            <person name="Tindall B.J."/>
            <person name="Goker M."/>
            <person name="Bristow J."/>
            <person name="Eisen J.A."/>
            <person name="Markowitz V."/>
            <person name="Hugenholtz P."/>
            <person name="Kyrpides N.C."/>
            <person name="Klenk H.P."/>
        </authorList>
    </citation>
    <scope>NUCLEOTIDE SEQUENCE [LARGE SCALE GENOMIC DNA]</scope>
    <source>
        <strain evidence="3">DSM 44928 / JCM 14897 / NBRC 102108 / NRRL B-24433 / ID139908</strain>
    </source>
</reference>
<dbReference type="PANTHER" id="PTHR30032">
    <property type="entry name" value="N-ACETYLMURAMOYL-L-ALANINE AMIDASE-RELATED"/>
    <property type="match status" value="1"/>
</dbReference>
<dbReference type="OrthoDB" id="3400991at2"/>
<dbReference type="Proteomes" id="UP000000851">
    <property type="component" value="Chromosome"/>
</dbReference>
<dbReference type="Pfam" id="PF04122">
    <property type="entry name" value="CW_binding_2"/>
    <property type="match status" value="3"/>
</dbReference>
<dbReference type="RefSeq" id="WP_012784637.1">
    <property type="nucleotide sequence ID" value="NC_013131.1"/>
</dbReference>
<dbReference type="KEGG" id="cai:Caci_0390"/>
<dbReference type="InterPro" id="IPR007253">
    <property type="entry name" value="Cell_wall-bd_2"/>
</dbReference>
<evidence type="ECO:0000313" key="3">
    <source>
        <dbReference type="Proteomes" id="UP000000851"/>
    </source>
</evidence>
<sequence>MATTAHAGTAPHPAVAMAAVNVPAPPSGVSRISGGDRYLTGVQVSQSQWADAGGDATGRAPAQAVVLARGDTFPDALSGVPLAAKVHGPLLLTTPAALSAGTAAEIRRVLGPGAGQPVYILGGTGAVSPSVEAQLVRDGYAVTRYQGSNRYQTALDVARRGLGDPARIVVATGDGYADALAAGPFAAGPDAVGGVPAAVVLSDGRSLDPATAAYVSGKLAAAAPGDCNAVTTVGGQAGTAVQAVTPAGSCTNPLAGADRYATAVAVAQQFPAGTSVGVATGGGFADALTGGAAMAALGRPLVLTDPAVLGDNPRLWLVGAHQGGVGATAVFGGPSAVGGEVFTQLQDIANGGAGLPTNALCGAPANPYGFNYCGVGSEVTVKAVPAAICSYFSCIGTDSAHTSFWRGLGYLEVCDDGDISLSGGRSGACSSHGGENHPVWKR</sequence>
<accession>C7PVI6</accession>
<dbReference type="AlphaFoldDB" id="C7PVI6"/>
<gene>
    <name evidence="2" type="ordered locus">Caci_0390</name>
</gene>
<organism evidence="2 3">
    <name type="scientific">Catenulispora acidiphila (strain DSM 44928 / JCM 14897 / NBRC 102108 / NRRL B-24433 / ID139908)</name>
    <dbReference type="NCBI Taxonomy" id="479433"/>
    <lineage>
        <taxon>Bacteria</taxon>
        <taxon>Bacillati</taxon>
        <taxon>Actinomycetota</taxon>
        <taxon>Actinomycetes</taxon>
        <taxon>Catenulisporales</taxon>
        <taxon>Catenulisporaceae</taxon>
        <taxon>Catenulispora</taxon>
    </lineage>
</organism>
<dbReference type="PANTHER" id="PTHR30032:SF8">
    <property type="entry name" value="GERMINATION-SPECIFIC N-ACETYLMURAMOYL-L-ALANINE AMIDASE"/>
    <property type="match status" value="1"/>
</dbReference>
<dbReference type="HOGENOM" id="CLU_619227_0_0_11"/>
<evidence type="ECO:0000313" key="2">
    <source>
        <dbReference type="EMBL" id="ACU69342.1"/>
    </source>
</evidence>
<dbReference type="EMBL" id="CP001700">
    <property type="protein sequence ID" value="ACU69342.1"/>
    <property type="molecule type" value="Genomic_DNA"/>
</dbReference>
<dbReference type="eggNOG" id="COG1520">
    <property type="taxonomic scope" value="Bacteria"/>
</dbReference>
<dbReference type="InterPro" id="IPR051922">
    <property type="entry name" value="Bact_Sporulation_Assoc"/>
</dbReference>
<protein>
    <submittedName>
        <fullName evidence="2">Cell wall-binding domain-like protein</fullName>
    </submittedName>
</protein>